<keyword evidence="2" id="KW-1185">Reference proteome</keyword>
<dbReference type="EMBL" id="JASPKY010000070">
    <property type="protein sequence ID" value="KAK9739829.1"/>
    <property type="molecule type" value="Genomic_DNA"/>
</dbReference>
<sequence>MDIRIGKVRPVRFKSTKLPRFIEKRWKELDQLQIHDEKLPRFIEKRWKELDQRLKNRNTIDDHLQAVLDTETEYWRNVLTRIISIIKLLSRQCLYLQAVLDTETEYWRNVLTRIISIIKLLSRQCLALRGSTEKLYAPDNGHFLKLVEVLAEYDIVMKEHVRKIKYEHQTNKNWSVTYLSNTVQDEIITLMGSHLFK</sequence>
<evidence type="ECO:0000313" key="1">
    <source>
        <dbReference type="EMBL" id="KAK9739829.1"/>
    </source>
</evidence>
<proteinExistence type="predicted"/>
<gene>
    <name evidence="1" type="ORF">QE152_g8651</name>
</gene>
<name>A0AAW1M2Q1_POPJA</name>
<accession>A0AAW1M2Q1</accession>
<dbReference type="AlphaFoldDB" id="A0AAW1M2Q1"/>
<organism evidence="1 2">
    <name type="scientific">Popillia japonica</name>
    <name type="common">Japanese beetle</name>
    <dbReference type="NCBI Taxonomy" id="7064"/>
    <lineage>
        <taxon>Eukaryota</taxon>
        <taxon>Metazoa</taxon>
        <taxon>Ecdysozoa</taxon>
        <taxon>Arthropoda</taxon>
        <taxon>Hexapoda</taxon>
        <taxon>Insecta</taxon>
        <taxon>Pterygota</taxon>
        <taxon>Neoptera</taxon>
        <taxon>Endopterygota</taxon>
        <taxon>Coleoptera</taxon>
        <taxon>Polyphaga</taxon>
        <taxon>Scarabaeiformia</taxon>
        <taxon>Scarabaeidae</taxon>
        <taxon>Rutelinae</taxon>
        <taxon>Popillia</taxon>
    </lineage>
</organism>
<reference evidence="1 2" key="1">
    <citation type="journal article" date="2024" name="BMC Genomics">
        <title>De novo assembly and annotation of Popillia japonica's genome with initial clues to its potential as an invasive pest.</title>
        <authorList>
            <person name="Cucini C."/>
            <person name="Boschi S."/>
            <person name="Funari R."/>
            <person name="Cardaioli E."/>
            <person name="Iannotti N."/>
            <person name="Marturano G."/>
            <person name="Paoli F."/>
            <person name="Bruttini M."/>
            <person name="Carapelli A."/>
            <person name="Frati F."/>
            <person name="Nardi F."/>
        </authorList>
    </citation>
    <scope>NUCLEOTIDE SEQUENCE [LARGE SCALE GENOMIC DNA]</scope>
    <source>
        <strain evidence="1">DMR45628</strain>
    </source>
</reference>
<dbReference type="Proteomes" id="UP001458880">
    <property type="component" value="Unassembled WGS sequence"/>
</dbReference>
<comment type="caution">
    <text evidence="1">The sequence shown here is derived from an EMBL/GenBank/DDBJ whole genome shotgun (WGS) entry which is preliminary data.</text>
</comment>
<evidence type="ECO:0000313" key="2">
    <source>
        <dbReference type="Proteomes" id="UP001458880"/>
    </source>
</evidence>
<protein>
    <submittedName>
        <fullName evidence="1">Uncharacterized protein</fullName>
    </submittedName>
</protein>
<dbReference type="PANTHER" id="PTHR45749">
    <property type="match status" value="1"/>
</dbReference>
<dbReference type="PANTHER" id="PTHR45749:SF35">
    <property type="entry name" value="AC-LIKE TRANSPOSASE-RELATED"/>
    <property type="match status" value="1"/>
</dbReference>